<protein>
    <submittedName>
        <fullName evidence="2">4-carboxymuconolactone decarboxylase</fullName>
    </submittedName>
</protein>
<dbReference type="OrthoDB" id="9793083at2"/>
<dbReference type="PANTHER" id="PTHR33570:SF2">
    <property type="entry name" value="CARBOXYMUCONOLACTONE DECARBOXYLASE-LIKE DOMAIN-CONTAINING PROTEIN"/>
    <property type="match status" value="1"/>
</dbReference>
<dbReference type="InterPro" id="IPR003779">
    <property type="entry name" value="CMD-like"/>
</dbReference>
<evidence type="ECO:0000313" key="3">
    <source>
        <dbReference type="Proteomes" id="UP000427906"/>
    </source>
</evidence>
<feature type="domain" description="Carboxymuconolactone decarboxylase-like" evidence="1">
    <location>
        <begin position="46"/>
        <end position="118"/>
    </location>
</feature>
<sequence length="130" mass="14578">MSDDIVEKTKATGSLYFNGVEGEKPFELWRSFDKYLGKDLSLFITGKLYAREKIPHPTRQLVTVAVLTVLSRPEELKLHIQAALNVGCTAPEIAEVIFQTFTYGGIPTVNTALKVLRDVLKERGQWPIAE</sequence>
<dbReference type="KEGG" id="dalk:DSCA_21120"/>
<evidence type="ECO:0000259" key="1">
    <source>
        <dbReference type="Pfam" id="PF02627"/>
    </source>
</evidence>
<dbReference type="GO" id="GO:0051920">
    <property type="term" value="F:peroxiredoxin activity"/>
    <property type="evidence" value="ECO:0007669"/>
    <property type="project" value="InterPro"/>
</dbReference>
<dbReference type="Proteomes" id="UP000427906">
    <property type="component" value="Chromosome"/>
</dbReference>
<dbReference type="SUPFAM" id="SSF69118">
    <property type="entry name" value="AhpD-like"/>
    <property type="match status" value="1"/>
</dbReference>
<proteinExistence type="predicted"/>
<name>A0A5K7YF93_9BACT</name>
<evidence type="ECO:0000313" key="2">
    <source>
        <dbReference type="EMBL" id="BBO68182.1"/>
    </source>
</evidence>
<dbReference type="PANTHER" id="PTHR33570">
    <property type="entry name" value="4-CARBOXYMUCONOLACTONE DECARBOXYLASE FAMILY PROTEIN"/>
    <property type="match status" value="1"/>
</dbReference>
<dbReference type="RefSeq" id="WP_155316369.1">
    <property type="nucleotide sequence ID" value="NZ_AP021874.1"/>
</dbReference>
<accession>A0A5K7YF93</accession>
<organism evidence="2 3">
    <name type="scientific">Desulfosarcina alkanivorans</name>
    <dbReference type="NCBI Taxonomy" id="571177"/>
    <lineage>
        <taxon>Bacteria</taxon>
        <taxon>Pseudomonadati</taxon>
        <taxon>Thermodesulfobacteriota</taxon>
        <taxon>Desulfobacteria</taxon>
        <taxon>Desulfobacterales</taxon>
        <taxon>Desulfosarcinaceae</taxon>
        <taxon>Desulfosarcina</taxon>
    </lineage>
</organism>
<dbReference type="EMBL" id="AP021874">
    <property type="protein sequence ID" value="BBO68182.1"/>
    <property type="molecule type" value="Genomic_DNA"/>
</dbReference>
<keyword evidence="3" id="KW-1185">Reference proteome</keyword>
<dbReference type="InterPro" id="IPR029032">
    <property type="entry name" value="AhpD-like"/>
</dbReference>
<gene>
    <name evidence="2" type="ORF">DSCA_21120</name>
</gene>
<dbReference type="InterPro" id="IPR052512">
    <property type="entry name" value="4CMD/NDH-1_regulator"/>
</dbReference>
<dbReference type="AlphaFoldDB" id="A0A5K7YF93"/>
<dbReference type="Gene3D" id="1.20.1290.10">
    <property type="entry name" value="AhpD-like"/>
    <property type="match status" value="1"/>
</dbReference>
<reference evidence="2 3" key="1">
    <citation type="submission" date="2019-11" db="EMBL/GenBank/DDBJ databases">
        <title>Comparative genomics of hydrocarbon-degrading Desulfosarcina strains.</title>
        <authorList>
            <person name="Watanabe M."/>
            <person name="Kojima H."/>
            <person name="Fukui M."/>
        </authorList>
    </citation>
    <scope>NUCLEOTIDE SEQUENCE [LARGE SCALE GENOMIC DNA]</scope>
    <source>
        <strain evidence="2 3">PL12</strain>
    </source>
</reference>
<dbReference type="Pfam" id="PF02627">
    <property type="entry name" value="CMD"/>
    <property type="match status" value="1"/>
</dbReference>